<evidence type="ECO:0000313" key="1">
    <source>
        <dbReference type="EMBL" id="MEJ3690403.1"/>
    </source>
</evidence>
<organism evidence="1 2">
    <name type="scientific">Faecalibacterium taiwanense</name>
    <dbReference type="NCBI Taxonomy" id="3030638"/>
    <lineage>
        <taxon>Bacteria</taxon>
        <taxon>Bacillati</taxon>
        <taxon>Bacillota</taxon>
        <taxon>Clostridia</taxon>
        <taxon>Eubacteriales</taxon>
        <taxon>Oscillospiraceae</taxon>
        <taxon>Faecalibacterium</taxon>
    </lineage>
</organism>
<comment type="caution">
    <text evidence="1">The sequence shown here is derived from an EMBL/GenBank/DDBJ whole genome shotgun (WGS) entry which is preliminary data.</text>
</comment>
<reference evidence="1 2" key="1">
    <citation type="submission" date="2024-03" db="EMBL/GenBank/DDBJ databases">
        <authorList>
            <person name="Plomp N."/>
            <person name="Harmsen H.J."/>
        </authorList>
    </citation>
    <scope>NUCLEOTIDE SEQUENCE [LARGE SCALE GENOMIC DNA]</scope>
    <source>
        <strain evidence="1 2">HTF-76H</strain>
    </source>
</reference>
<proteinExistence type="predicted"/>
<evidence type="ECO:0000313" key="2">
    <source>
        <dbReference type="Proteomes" id="UP001379600"/>
    </source>
</evidence>
<dbReference type="AlphaFoldDB" id="A0AB35XW59"/>
<dbReference type="RefSeq" id="WP_337678892.1">
    <property type="nucleotide sequence ID" value="NZ_JBBFKB010000023.1"/>
</dbReference>
<dbReference type="EMBL" id="JBBFKC010000003">
    <property type="protein sequence ID" value="MEJ3690403.1"/>
    <property type="molecule type" value="Genomic_DNA"/>
</dbReference>
<accession>A0AB35XW59</accession>
<name>A0AB35XW59_9FIRM</name>
<gene>
    <name evidence="1" type="ORF">WF787_04065</name>
</gene>
<keyword evidence="2" id="KW-1185">Reference proteome</keyword>
<protein>
    <submittedName>
        <fullName evidence="1">Uncharacterized protein</fullName>
    </submittedName>
</protein>
<sequence>MNNVPFEMIIEDLNCGREIEFAYHGKKYSITNSEGYWNFCCDTDGIIIERLCPFNDKTKLIERVSNLNVEGVLLSTIFDKAKYDAQSLCIL</sequence>
<dbReference type="Proteomes" id="UP001379600">
    <property type="component" value="Unassembled WGS sequence"/>
</dbReference>